<evidence type="ECO:0000313" key="3">
    <source>
        <dbReference type="Proteomes" id="UP000254794"/>
    </source>
</evidence>
<keyword evidence="1" id="KW-0472">Membrane</keyword>
<organism evidence="2 3">
    <name type="scientific">Legionella busanensis</name>
    <dbReference type="NCBI Taxonomy" id="190655"/>
    <lineage>
        <taxon>Bacteria</taxon>
        <taxon>Pseudomonadati</taxon>
        <taxon>Pseudomonadota</taxon>
        <taxon>Gammaproteobacteria</taxon>
        <taxon>Legionellales</taxon>
        <taxon>Legionellaceae</taxon>
        <taxon>Legionella</taxon>
    </lineage>
</organism>
<dbReference type="Pfam" id="PF07963">
    <property type="entry name" value="N_methyl"/>
    <property type="match status" value="1"/>
</dbReference>
<keyword evidence="1" id="KW-1133">Transmembrane helix</keyword>
<dbReference type="Proteomes" id="UP000254794">
    <property type="component" value="Unassembled WGS sequence"/>
</dbReference>
<sequence length="249" mass="28539">MMKQHGISLLELMISLFLFCLLIEIITQSYLNSKQQYLITQKKLDNTFDIQLVSQLIRASIRSAGFTPCLNSDYLIMQDRRNSSNLQLPSIQIKGNSLTIRHMSDNFFTVKRQLDSQHLLITNNRILTKGNDVLIADCVHGEVHELNSVEHTSSGLLVGLKKPLSFHYISPMYIGSWLEEKFFTKTDKYGVENLFYKLKHAEQLTSLVNHFSVKMLKEGRYRFIDVILDIGDKAINLHTRVRTSCGNGA</sequence>
<protein>
    <submittedName>
        <fullName evidence="2">Tfp pilus assembly protein PilW</fullName>
    </submittedName>
</protein>
<dbReference type="RefSeq" id="WP_115330426.1">
    <property type="nucleotide sequence ID" value="NZ_CAAAHP010000004.1"/>
</dbReference>
<proteinExistence type="predicted"/>
<feature type="transmembrane region" description="Helical" evidence="1">
    <location>
        <begin position="12"/>
        <end position="31"/>
    </location>
</feature>
<keyword evidence="1" id="KW-0812">Transmembrane</keyword>
<evidence type="ECO:0000256" key="1">
    <source>
        <dbReference type="SAM" id="Phobius"/>
    </source>
</evidence>
<reference evidence="2 3" key="1">
    <citation type="submission" date="2018-06" db="EMBL/GenBank/DDBJ databases">
        <authorList>
            <consortium name="Pathogen Informatics"/>
            <person name="Doyle S."/>
        </authorList>
    </citation>
    <scope>NUCLEOTIDE SEQUENCE [LARGE SCALE GENOMIC DNA]</scope>
    <source>
        <strain evidence="2 3">NCTC13316</strain>
    </source>
</reference>
<keyword evidence="3" id="KW-1185">Reference proteome</keyword>
<dbReference type="EMBL" id="UGOD01000001">
    <property type="protein sequence ID" value="STX50731.1"/>
    <property type="molecule type" value="Genomic_DNA"/>
</dbReference>
<evidence type="ECO:0000313" key="2">
    <source>
        <dbReference type="EMBL" id="STX50731.1"/>
    </source>
</evidence>
<accession>A0A378JJ01</accession>
<dbReference type="InterPro" id="IPR012902">
    <property type="entry name" value="N_methyl_site"/>
</dbReference>
<dbReference type="OrthoDB" id="5652980at2"/>
<name>A0A378JJ01_9GAMM</name>
<dbReference type="AlphaFoldDB" id="A0A378JJ01"/>
<gene>
    <name evidence="2" type="ORF">NCTC13316_00818</name>
</gene>